<evidence type="ECO:0000313" key="7">
    <source>
        <dbReference type="Proteomes" id="UP000283077"/>
    </source>
</evidence>
<evidence type="ECO:0000256" key="3">
    <source>
        <dbReference type="ARBA" id="ARBA00034247"/>
    </source>
</evidence>
<dbReference type="PANTHER" id="PTHR45138:SF9">
    <property type="entry name" value="DIGUANYLATE CYCLASE DGCM-RELATED"/>
    <property type="match status" value="1"/>
</dbReference>
<keyword evidence="4" id="KW-0472">Membrane</keyword>
<dbReference type="RefSeq" id="WP_127698492.1">
    <property type="nucleotide sequence ID" value="NZ_SACS01000006.1"/>
</dbReference>
<feature type="domain" description="GGDEF" evidence="5">
    <location>
        <begin position="241"/>
        <end position="374"/>
    </location>
</feature>
<dbReference type="OrthoDB" id="9812260at2"/>
<dbReference type="CDD" id="cd01949">
    <property type="entry name" value="GGDEF"/>
    <property type="match status" value="1"/>
</dbReference>
<feature type="transmembrane region" description="Helical" evidence="4">
    <location>
        <begin position="6"/>
        <end position="23"/>
    </location>
</feature>
<feature type="transmembrane region" description="Helical" evidence="4">
    <location>
        <begin position="114"/>
        <end position="135"/>
    </location>
</feature>
<dbReference type="AlphaFoldDB" id="A0A437R0B7"/>
<dbReference type="PANTHER" id="PTHR45138">
    <property type="entry name" value="REGULATORY COMPONENTS OF SENSORY TRANSDUCTION SYSTEM"/>
    <property type="match status" value="1"/>
</dbReference>
<feature type="transmembrane region" description="Helical" evidence="4">
    <location>
        <begin position="35"/>
        <end position="54"/>
    </location>
</feature>
<evidence type="ECO:0000256" key="2">
    <source>
        <dbReference type="ARBA" id="ARBA00012528"/>
    </source>
</evidence>
<comment type="caution">
    <text evidence="6">The sequence shown here is derived from an EMBL/GenBank/DDBJ whole genome shotgun (WGS) entry which is preliminary data.</text>
</comment>
<dbReference type="GO" id="GO:1902201">
    <property type="term" value="P:negative regulation of bacterial-type flagellum-dependent cell motility"/>
    <property type="evidence" value="ECO:0007669"/>
    <property type="project" value="TreeGrafter"/>
</dbReference>
<dbReference type="FunFam" id="3.30.70.270:FF:000001">
    <property type="entry name" value="Diguanylate cyclase domain protein"/>
    <property type="match status" value="1"/>
</dbReference>
<evidence type="ECO:0000259" key="5">
    <source>
        <dbReference type="PROSITE" id="PS50887"/>
    </source>
</evidence>
<feature type="transmembrane region" description="Helical" evidence="4">
    <location>
        <begin position="147"/>
        <end position="170"/>
    </location>
</feature>
<accession>A0A437R0B7</accession>
<dbReference type="EMBL" id="SACS01000006">
    <property type="protein sequence ID" value="RVU40163.1"/>
    <property type="molecule type" value="Genomic_DNA"/>
</dbReference>
<keyword evidence="7" id="KW-1185">Reference proteome</keyword>
<comment type="catalytic activity">
    <reaction evidence="3">
        <text>2 GTP = 3',3'-c-di-GMP + 2 diphosphate</text>
        <dbReference type="Rhea" id="RHEA:24898"/>
        <dbReference type="ChEBI" id="CHEBI:33019"/>
        <dbReference type="ChEBI" id="CHEBI:37565"/>
        <dbReference type="ChEBI" id="CHEBI:58805"/>
        <dbReference type="EC" id="2.7.7.65"/>
    </reaction>
</comment>
<dbReference type="EC" id="2.7.7.65" evidence="2"/>
<name>A0A437R0B7_9GAMM</name>
<organism evidence="6 7">
    <name type="scientific">Rheinheimera riviphila</name>
    <dbReference type="NCBI Taxonomy" id="1834037"/>
    <lineage>
        <taxon>Bacteria</taxon>
        <taxon>Pseudomonadati</taxon>
        <taxon>Pseudomonadota</taxon>
        <taxon>Gammaproteobacteria</taxon>
        <taxon>Chromatiales</taxon>
        <taxon>Chromatiaceae</taxon>
        <taxon>Rheinheimera</taxon>
    </lineage>
</organism>
<dbReference type="InterPro" id="IPR029787">
    <property type="entry name" value="Nucleotide_cyclase"/>
</dbReference>
<keyword evidence="4" id="KW-0812">Transmembrane</keyword>
<feature type="transmembrane region" description="Helical" evidence="4">
    <location>
        <begin position="182"/>
        <end position="200"/>
    </location>
</feature>
<dbReference type="InterPro" id="IPR050469">
    <property type="entry name" value="Diguanylate_Cyclase"/>
</dbReference>
<evidence type="ECO:0000256" key="1">
    <source>
        <dbReference type="ARBA" id="ARBA00001946"/>
    </source>
</evidence>
<dbReference type="Gene3D" id="3.30.70.270">
    <property type="match status" value="1"/>
</dbReference>
<dbReference type="GO" id="GO:0052621">
    <property type="term" value="F:diguanylate cyclase activity"/>
    <property type="evidence" value="ECO:0007669"/>
    <property type="project" value="UniProtKB-EC"/>
</dbReference>
<dbReference type="NCBIfam" id="TIGR00254">
    <property type="entry name" value="GGDEF"/>
    <property type="match status" value="1"/>
</dbReference>
<reference evidence="6 7" key="1">
    <citation type="submission" date="2019-01" db="EMBL/GenBank/DDBJ databases">
        <authorList>
            <person name="Chen W.-M."/>
        </authorList>
    </citation>
    <scope>NUCLEOTIDE SEQUENCE [LARGE SCALE GENOMIC DNA]</scope>
    <source>
        <strain evidence="6 7">KYPC3</strain>
    </source>
</reference>
<proteinExistence type="predicted"/>
<dbReference type="Pfam" id="PF00990">
    <property type="entry name" value="GGDEF"/>
    <property type="match status" value="1"/>
</dbReference>
<dbReference type="SMART" id="SM00267">
    <property type="entry name" value="GGDEF"/>
    <property type="match status" value="1"/>
</dbReference>
<feature type="transmembrane region" description="Helical" evidence="4">
    <location>
        <begin position="91"/>
        <end position="108"/>
    </location>
</feature>
<dbReference type="GO" id="GO:0043709">
    <property type="term" value="P:cell adhesion involved in single-species biofilm formation"/>
    <property type="evidence" value="ECO:0007669"/>
    <property type="project" value="TreeGrafter"/>
</dbReference>
<evidence type="ECO:0000313" key="6">
    <source>
        <dbReference type="EMBL" id="RVU40163.1"/>
    </source>
</evidence>
<evidence type="ECO:0000256" key="4">
    <source>
        <dbReference type="SAM" id="Phobius"/>
    </source>
</evidence>
<feature type="transmembrane region" description="Helical" evidence="4">
    <location>
        <begin position="60"/>
        <end position="79"/>
    </location>
</feature>
<dbReference type="GO" id="GO:0005886">
    <property type="term" value="C:plasma membrane"/>
    <property type="evidence" value="ECO:0007669"/>
    <property type="project" value="TreeGrafter"/>
</dbReference>
<protein>
    <recommendedName>
        <fullName evidence="2">diguanylate cyclase</fullName>
        <ecNumber evidence="2">2.7.7.65</ecNumber>
    </recommendedName>
</protein>
<sequence>MTAEQIYSLGMSQIGVVFFLASFRIHLQVQHRQSLLLLQLLFFFDSLSWLFYVWQDQPLTLFLSCVTSCINVWLVLAFAMRRAGSTVKWPLIICGMLLHAGYYSYFAIQGMQAYVLHGQTLFSTLAIAPVCWLFWFKKQPRTFSDQLYVGAMLVWLLVCGSRSVLLLFAPEWLFSSLLVTQVIWPGVMVAYGIFAITSYMEETELKLKGEALHDPLTGLLNRRGMLESIRACLSYLQRKQQHAALLMIDLDFFKKINDAHGHDVGDLVLVEVADALALQLRESDVLARFGGEEFLLFLPQTSTEQAKLVAERLLAAVNALQLAVLAQSAQKLSISIGIANFGPDYDFASQLKRADQALYRAKDLGRCRIEIASE</sequence>
<dbReference type="InterPro" id="IPR000160">
    <property type="entry name" value="GGDEF_dom"/>
</dbReference>
<dbReference type="Proteomes" id="UP000283077">
    <property type="component" value="Unassembled WGS sequence"/>
</dbReference>
<dbReference type="SUPFAM" id="SSF55073">
    <property type="entry name" value="Nucleotide cyclase"/>
    <property type="match status" value="1"/>
</dbReference>
<dbReference type="InterPro" id="IPR043128">
    <property type="entry name" value="Rev_trsase/Diguanyl_cyclase"/>
</dbReference>
<comment type="cofactor">
    <cofactor evidence="1">
        <name>Mg(2+)</name>
        <dbReference type="ChEBI" id="CHEBI:18420"/>
    </cofactor>
</comment>
<keyword evidence="4" id="KW-1133">Transmembrane helix</keyword>
<gene>
    <name evidence="6" type="ORF">EOE67_07905</name>
</gene>
<dbReference type="PROSITE" id="PS50887">
    <property type="entry name" value="GGDEF"/>
    <property type="match status" value="1"/>
</dbReference>